<dbReference type="PROSITE" id="PS50888">
    <property type="entry name" value="BHLH"/>
    <property type="match status" value="1"/>
</dbReference>
<name>A0A175YRW6_DAUCS</name>
<dbReference type="Gene3D" id="4.10.280.10">
    <property type="entry name" value="Helix-loop-helix DNA-binding domain"/>
    <property type="match status" value="1"/>
</dbReference>
<dbReference type="InterPro" id="IPR051358">
    <property type="entry name" value="TF_AMS/ICE1/BHLH6-like"/>
</dbReference>
<evidence type="ECO:0000256" key="1">
    <source>
        <dbReference type="ARBA" id="ARBA00004123"/>
    </source>
</evidence>
<dbReference type="PANTHER" id="PTHR31945">
    <property type="entry name" value="TRANSCRIPTION FACTOR SCREAM2-RELATED"/>
    <property type="match status" value="1"/>
</dbReference>
<dbReference type="GO" id="GO:0005634">
    <property type="term" value="C:nucleus"/>
    <property type="evidence" value="ECO:0007669"/>
    <property type="project" value="UniProtKB-SubCell"/>
</dbReference>
<dbReference type="Pfam" id="PF00010">
    <property type="entry name" value="HLH"/>
    <property type="match status" value="1"/>
</dbReference>
<keyword evidence="4" id="KW-0539">Nucleus</keyword>
<dbReference type="Proteomes" id="UP000077755">
    <property type="component" value="Chromosome 8"/>
</dbReference>
<keyword evidence="2" id="KW-0805">Transcription regulation</keyword>
<dbReference type="OrthoDB" id="1890947at2759"/>
<evidence type="ECO:0000313" key="7">
    <source>
        <dbReference type="Proteomes" id="UP000077755"/>
    </source>
</evidence>
<dbReference type="GO" id="GO:0046983">
    <property type="term" value="F:protein dimerization activity"/>
    <property type="evidence" value="ECO:0007669"/>
    <property type="project" value="InterPro"/>
</dbReference>
<dbReference type="PANTHER" id="PTHR31945:SF63">
    <property type="entry name" value="TRANSCRIPTION FACTOR BHLH90"/>
    <property type="match status" value="1"/>
</dbReference>
<reference evidence="6" key="2">
    <citation type="submission" date="2022-03" db="EMBL/GenBank/DDBJ databases">
        <title>Draft title - Genomic analysis of global carrot germplasm unveils the trajectory of domestication and the origin of high carotenoid orange carrot.</title>
        <authorList>
            <person name="Iorizzo M."/>
            <person name="Ellison S."/>
            <person name="Senalik D."/>
            <person name="Macko-Podgorni A."/>
            <person name="Grzebelus D."/>
            <person name="Bostan H."/>
            <person name="Rolling W."/>
            <person name="Curaba J."/>
            <person name="Simon P."/>
        </authorList>
    </citation>
    <scope>NUCLEOTIDE SEQUENCE</scope>
    <source>
        <tissue evidence="6">Leaf</tissue>
    </source>
</reference>
<reference evidence="6" key="1">
    <citation type="journal article" date="2016" name="Nat. Genet.">
        <title>A high-quality carrot genome assembly provides new insights into carotenoid accumulation and asterid genome evolution.</title>
        <authorList>
            <person name="Iorizzo M."/>
            <person name="Ellison S."/>
            <person name="Senalik D."/>
            <person name="Zeng P."/>
            <person name="Satapoomin P."/>
            <person name="Huang J."/>
            <person name="Bowman M."/>
            <person name="Iovene M."/>
            <person name="Sanseverino W."/>
            <person name="Cavagnaro P."/>
            <person name="Yildiz M."/>
            <person name="Macko-Podgorni A."/>
            <person name="Moranska E."/>
            <person name="Grzebelus E."/>
            <person name="Grzebelus D."/>
            <person name="Ashrafi H."/>
            <person name="Zheng Z."/>
            <person name="Cheng S."/>
            <person name="Spooner D."/>
            <person name="Van Deynze A."/>
            <person name="Simon P."/>
        </authorList>
    </citation>
    <scope>NUCLEOTIDE SEQUENCE</scope>
    <source>
        <tissue evidence="6">Leaf</tissue>
    </source>
</reference>
<evidence type="ECO:0000256" key="3">
    <source>
        <dbReference type="ARBA" id="ARBA00023163"/>
    </source>
</evidence>
<dbReference type="GO" id="GO:0003700">
    <property type="term" value="F:DNA-binding transcription factor activity"/>
    <property type="evidence" value="ECO:0007669"/>
    <property type="project" value="TreeGrafter"/>
</dbReference>
<gene>
    <name evidence="6" type="ORF">DCAR_0833124</name>
</gene>
<dbReference type="AlphaFoldDB" id="A0A175YRW6"/>
<dbReference type="Gramene" id="KZM86040">
    <property type="protein sequence ID" value="KZM86040"/>
    <property type="gene ID" value="DCAR_026538"/>
</dbReference>
<evidence type="ECO:0000313" key="6">
    <source>
        <dbReference type="EMBL" id="WOH13614.1"/>
    </source>
</evidence>
<dbReference type="InterPro" id="IPR036638">
    <property type="entry name" value="HLH_DNA-bd_sf"/>
</dbReference>
<organism evidence="6 7">
    <name type="scientific">Daucus carota subsp. sativus</name>
    <name type="common">Carrot</name>
    <dbReference type="NCBI Taxonomy" id="79200"/>
    <lineage>
        <taxon>Eukaryota</taxon>
        <taxon>Viridiplantae</taxon>
        <taxon>Streptophyta</taxon>
        <taxon>Embryophyta</taxon>
        <taxon>Tracheophyta</taxon>
        <taxon>Spermatophyta</taxon>
        <taxon>Magnoliopsida</taxon>
        <taxon>eudicotyledons</taxon>
        <taxon>Gunneridae</taxon>
        <taxon>Pentapetalae</taxon>
        <taxon>asterids</taxon>
        <taxon>campanulids</taxon>
        <taxon>Apiales</taxon>
        <taxon>Apiaceae</taxon>
        <taxon>Apioideae</taxon>
        <taxon>Scandiceae</taxon>
        <taxon>Daucinae</taxon>
        <taxon>Daucus</taxon>
        <taxon>Daucus sect. Daucus</taxon>
    </lineage>
</organism>
<feature type="region of interest" description="Disordered" evidence="5">
    <location>
        <begin position="203"/>
        <end position="238"/>
    </location>
</feature>
<accession>A0A175YRW6</accession>
<comment type="subcellular location">
    <subcellularLocation>
        <location evidence="1">Nucleus</location>
    </subcellularLocation>
</comment>
<dbReference type="OMA" id="MMRTSEN"/>
<sequence>MGALERVVELLRPLVKNKEWDYCVIWKLGDDPSSFIKWVDCCCCGGAANGHATAKEESGEDVQQHIFPICKDIYFPHLAKTKACEALAKYPASMPLYSGIHGDVAISNTQMWVTSNATASNPKPGGTQVIIPVVGGLIELFSTKNVLKDQKLVEYITAHYNMSLEHEIMTGHCNTNHIIKERSHDPFVNECLSVMPMLQNEAPNFNIDGSPTGPTPLDCPKSTRDSSESWELNSKSKLSKKEETKANLMCSKRAFDRQDRPKSRQRTQMESYQSKNVLIERNRRQRIKDGLFTLRALVPKISKMDRASILGDAVDYIADLKQMIACFQTELKELEEAEYSKTSPIKQSHEGLPNSEECQETEVQMEIIRIGKREFLLKFIHSRKQAGVLRLLEAIHCLGFQVVDINVTTCEGKVMNIFKMEVNQEDIEPNELKESLLAIWRSKSDVMHEEKSLSTVIHQEVQVGI</sequence>
<evidence type="ECO:0000256" key="4">
    <source>
        <dbReference type="ARBA" id="ARBA00023242"/>
    </source>
</evidence>
<dbReference type="EMBL" id="CP093350">
    <property type="protein sequence ID" value="WOH13614.1"/>
    <property type="molecule type" value="Genomic_DNA"/>
</dbReference>
<evidence type="ECO:0000256" key="2">
    <source>
        <dbReference type="ARBA" id="ARBA00023015"/>
    </source>
</evidence>
<dbReference type="SMART" id="SM00353">
    <property type="entry name" value="HLH"/>
    <property type="match status" value="1"/>
</dbReference>
<dbReference type="GO" id="GO:0043565">
    <property type="term" value="F:sequence-specific DNA binding"/>
    <property type="evidence" value="ECO:0007669"/>
    <property type="project" value="TreeGrafter"/>
</dbReference>
<protein>
    <submittedName>
        <fullName evidence="6">Uncharacterized protein</fullName>
    </submittedName>
</protein>
<evidence type="ECO:0000256" key="5">
    <source>
        <dbReference type="SAM" id="MobiDB-lite"/>
    </source>
</evidence>
<dbReference type="Pfam" id="PF14215">
    <property type="entry name" value="bHLH-MYC_N"/>
    <property type="match status" value="1"/>
</dbReference>
<dbReference type="SUPFAM" id="SSF47459">
    <property type="entry name" value="HLH, helix-loop-helix DNA-binding domain"/>
    <property type="match status" value="1"/>
</dbReference>
<keyword evidence="3" id="KW-0804">Transcription</keyword>
<dbReference type="InterPro" id="IPR025610">
    <property type="entry name" value="MYC/MYB_N"/>
</dbReference>
<dbReference type="InterPro" id="IPR011598">
    <property type="entry name" value="bHLH_dom"/>
</dbReference>
<keyword evidence="7" id="KW-1185">Reference proteome</keyword>
<proteinExistence type="predicted"/>